<evidence type="ECO:0000256" key="2">
    <source>
        <dbReference type="SAM" id="SignalP"/>
    </source>
</evidence>
<dbReference type="EMBL" id="JBGBPQ010000014">
    <property type="protein sequence ID" value="KAL1510966.1"/>
    <property type="molecule type" value="Genomic_DNA"/>
</dbReference>
<sequence length="321" mass="34503">MALFPSSRAALALAITMLAPALAALLDGVAPKASGFRSKFAELTTLLPKGGPGLMEFEDAHVSKQAPGAAPDAVLTPAQAIKGLYRAFNARDADRVASFLTEDCVYEDLLLGPSTVCRGREAFVNALRFHPAFVSNKLFKDSPFGSLFPDVVIEVDSIAEGVDTVGVEWHVQVKRDDGKEFPFPLGRGLSQAKVCVETGKIERVVDIAEAPWRIIGVALLPLIQARVAQLLISPFTPKNQPVSSEQFAPDMVAALFKAIDADGSGYLDMQEIELAAEKLGFPFESQDDLEAFFSRFDSRGDGRISEADFSAALAVLEAQDE</sequence>
<dbReference type="InterPro" id="IPR037401">
    <property type="entry name" value="SnoaL-like"/>
</dbReference>
<keyword evidence="5" id="KW-1185">Reference proteome</keyword>
<evidence type="ECO:0000313" key="4">
    <source>
        <dbReference type="EMBL" id="KAL1510966.1"/>
    </source>
</evidence>
<organism evidence="4 5">
    <name type="scientific">Prymnesium parvum</name>
    <name type="common">Toxic golden alga</name>
    <dbReference type="NCBI Taxonomy" id="97485"/>
    <lineage>
        <taxon>Eukaryota</taxon>
        <taxon>Haptista</taxon>
        <taxon>Haptophyta</taxon>
        <taxon>Prymnesiophyceae</taxon>
        <taxon>Prymnesiales</taxon>
        <taxon>Prymnesiaceae</taxon>
        <taxon>Prymnesium</taxon>
    </lineage>
</organism>
<dbReference type="InterPro" id="IPR002048">
    <property type="entry name" value="EF_hand_dom"/>
</dbReference>
<reference evidence="4 5" key="1">
    <citation type="journal article" date="2024" name="Science">
        <title>Giant polyketide synthase enzymes in the biosynthesis of giant marine polyether toxins.</title>
        <authorList>
            <person name="Fallon T.R."/>
            <person name="Shende V.V."/>
            <person name="Wierzbicki I.H."/>
            <person name="Pendleton A.L."/>
            <person name="Watervoot N.F."/>
            <person name="Auber R.P."/>
            <person name="Gonzalez D.J."/>
            <person name="Wisecaver J.H."/>
            <person name="Moore B.S."/>
        </authorList>
    </citation>
    <scope>NUCLEOTIDE SEQUENCE [LARGE SCALE GENOMIC DNA]</scope>
    <source>
        <strain evidence="4 5">12B1</strain>
    </source>
</reference>
<proteinExistence type="predicted"/>
<keyword evidence="1" id="KW-0106">Calcium</keyword>
<feature type="domain" description="EF-hand" evidence="3">
    <location>
        <begin position="284"/>
        <end position="319"/>
    </location>
</feature>
<feature type="signal peptide" evidence="2">
    <location>
        <begin position="1"/>
        <end position="23"/>
    </location>
</feature>
<dbReference type="SMART" id="SM00054">
    <property type="entry name" value="EFh"/>
    <property type="match status" value="2"/>
</dbReference>
<dbReference type="SUPFAM" id="SSF47473">
    <property type="entry name" value="EF-hand"/>
    <property type="match status" value="1"/>
</dbReference>
<dbReference type="InterPro" id="IPR032710">
    <property type="entry name" value="NTF2-like_dom_sf"/>
</dbReference>
<feature type="domain" description="EF-hand" evidence="3">
    <location>
        <begin position="247"/>
        <end position="282"/>
    </location>
</feature>
<name>A0AB34J343_PRYPA</name>
<dbReference type="PROSITE" id="PS00018">
    <property type="entry name" value="EF_HAND_1"/>
    <property type="match status" value="1"/>
</dbReference>
<dbReference type="InterPro" id="IPR011992">
    <property type="entry name" value="EF-hand-dom_pair"/>
</dbReference>
<dbReference type="SUPFAM" id="SSF54427">
    <property type="entry name" value="NTF2-like"/>
    <property type="match status" value="1"/>
</dbReference>
<dbReference type="Gene3D" id="3.10.450.50">
    <property type="match status" value="1"/>
</dbReference>
<feature type="chain" id="PRO_5044199354" description="EF-hand domain-containing protein" evidence="2">
    <location>
        <begin position="24"/>
        <end position="321"/>
    </location>
</feature>
<accession>A0AB34J343</accession>
<dbReference type="InterPro" id="IPR018247">
    <property type="entry name" value="EF_Hand_1_Ca_BS"/>
</dbReference>
<evidence type="ECO:0000313" key="5">
    <source>
        <dbReference type="Proteomes" id="UP001515480"/>
    </source>
</evidence>
<dbReference type="CDD" id="cd00051">
    <property type="entry name" value="EFh"/>
    <property type="match status" value="1"/>
</dbReference>
<dbReference type="PANTHER" id="PTHR33698:SF3">
    <property type="entry name" value="OS09G0266000 PROTEIN"/>
    <property type="match status" value="1"/>
</dbReference>
<dbReference type="Pfam" id="PF12680">
    <property type="entry name" value="SnoaL_2"/>
    <property type="match status" value="1"/>
</dbReference>
<keyword evidence="2" id="KW-0732">Signal</keyword>
<dbReference type="GO" id="GO:0005509">
    <property type="term" value="F:calcium ion binding"/>
    <property type="evidence" value="ECO:0007669"/>
    <property type="project" value="InterPro"/>
</dbReference>
<dbReference type="Pfam" id="PF13499">
    <property type="entry name" value="EF-hand_7"/>
    <property type="match status" value="1"/>
</dbReference>
<comment type="caution">
    <text evidence="4">The sequence shown here is derived from an EMBL/GenBank/DDBJ whole genome shotgun (WGS) entry which is preliminary data.</text>
</comment>
<evidence type="ECO:0000256" key="1">
    <source>
        <dbReference type="ARBA" id="ARBA00022837"/>
    </source>
</evidence>
<dbReference type="PROSITE" id="PS50222">
    <property type="entry name" value="EF_HAND_2"/>
    <property type="match status" value="2"/>
</dbReference>
<gene>
    <name evidence="4" type="ORF">AB1Y20_005792</name>
</gene>
<dbReference type="AlphaFoldDB" id="A0AB34J343"/>
<dbReference type="Gene3D" id="1.10.238.10">
    <property type="entry name" value="EF-hand"/>
    <property type="match status" value="1"/>
</dbReference>
<protein>
    <recommendedName>
        <fullName evidence="3">EF-hand domain-containing protein</fullName>
    </recommendedName>
</protein>
<dbReference type="PANTHER" id="PTHR33698">
    <property type="entry name" value="NUCLEAR TRANSPORT FACTOR 2 (NTF2)-LIKE PROTEIN"/>
    <property type="match status" value="1"/>
</dbReference>
<dbReference type="Proteomes" id="UP001515480">
    <property type="component" value="Unassembled WGS sequence"/>
</dbReference>
<evidence type="ECO:0000259" key="3">
    <source>
        <dbReference type="PROSITE" id="PS50222"/>
    </source>
</evidence>